<organism evidence="14 15">
    <name type="scientific">Oedothorax gibbosus</name>
    <dbReference type="NCBI Taxonomy" id="931172"/>
    <lineage>
        <taxon>Eukaryota</taxon>
        <taxon>Metazoa</taxon>
        <taxon>Ecdysozoa</taxon>
        <taxon>Arthropoda</taxon>
        <taxon>Chelicerata</taxon>
        <taxon>Arachnida</taxon>
        <taxon>Araneae</taxon>
        <taxon>Araneomorphae</taxon>
        <taxon>Entelegynae</taxon>
        <taxon>Araneoidea</taxon>
        <taxon>Linyphiidae</taxon>
        <taxon>Erigoninae</taxon>
        <taxon>Oedothorax</taxon>
    </lineage>
</organism>
<dbReference type="AlphaFoldDB" id="A0AAV6URJ5"/>
<sequence>MENTSSENRSSSTFLKQWISTSMDLSQNSSDVANLLSHINTIQTESIHAISQDHNFNSLKISALQNQPECIDIDEESEDHNDDSLNVNHVKTIDGQPECIGIDQETQDHIVIENITSLTVDEADGKATADTSMEIENSSQNEEISEEVHMDVETSQNGEANVLQSSQNEDTESEKQIQIVNYSSNTSLMEKEVETHPNETFEEMVDVESMDYVESAGENDAVKKTADSLQANESEAVHDNEIEIIQEKSRNVVVDNISICSSDSSDGEFASTIGNIVSEAFKNDDSQSEKIPDTTKGTDVPPQNMAVNTTATVHEIVLSDDEDFDKEIEDAVQEVFTGNDGTSEKNNETLNKDTPSNTAIDEHSSASQDETAYEFLRKKIKLEKEVTSSTEREDLENFDGQHSFTITVSFIDNKDSVNHAVYSESRNKLYVNKDYEFQVLCSSISVPPNSFLKACVYFDDPSQYNFIVKRCAVHYRSERSNGNRMHVIRTTHPEARYEKDLDSERYYVAIPYQSSLKSSQGGAELYCYTYKFACYSSCYGVKQRNFKVKFTLENGEKQLGRQVIDVKVCKYPEKEMSAEEKKPEEEKIPEETTSEVEEEADSEEECPSEPENGNVPRRSFKKSSGVILLIKHFLIPALNSEKYGRLLFWGDQPNVFFIKWKHKARTTWSEDELAVFKDWDDLKGRSENVFDDQEMVNSKQRLRAAFRGQKKLVEMESEVEEYKKYKILSSTYLKVRRSQRDRAAMPDGKIQRDRTALPVGKIPSPNKSLPESRNISVRAHEKVSYEETADFDEDGKDEIPVREPPKKKLKTNPPAQKPYFRKNMRFRQNPKKKSSVRAKPGPKPKLHAKPGPKPKLHAANATESSSFAVSGIHKLGDGFKKGNLLFEARVELERLTVQDLLKAKVKRKVIEKYYGKIKSPAKPRSRAQPDKIKVDYSPKINLESSNVVPPVPPTSQTVFQNQAINFQATPYQVPAVPPLMSMPMMERKDDEKPKLLNTYNNIKTQGDMIEAMIKAALPTLQGDKVSEIYNFLVEMGVENVEDLAFIEVDDMNRILKPVQSRKLIAAWKNKGVSSYGSNQTSV</sequence>
<keyword evidence="4 11" id="KW-0479">Metal-binding</keyword>
<dbReference type="InterPro" id="IPR011615">
    <property type="entry name" value="p53_DNA-bd"/>
</dbReference>
<evidence type="ECO:0000256" key="4">
    <source>
        <dbReference type="ARBA" id="ARBA00022723"/>
    </source>
</evidence>
<feature type="compositionally biased region" description="Basic residues" evidence="12">
    <location>
        <begin position="819"/>
        <end position="856"/>
    </location>
</feature>
<dbReference type="SUPFAM" id="SSF46785">
    <property type="entry name" value="Winged helix' DNA-binding domain"/>
    <property type="match status" value="1"/>
</dbReference>
<dbReference type="GO" id="GO:0005634">
    <property type="term" value="C:nucleus"/>
    <property type="evidence" value="ECO:0007669"/>
    <property type="project" value="UniProtKB-SubCell"/>
</dbReference>
<evidence type="ECO:0000256" key="5">
    <source>
        <dbReference type="ARBA" id="ARBA00022833"/>
    </source>
</evidence>
<evidence type="ECO:0000256" key="7">
    <source>
        <dbReference type="ARBA" id="ARBA00023125"/>
    </source>
</evidence>
<evidence type="ECO:0000256" key="10">
    <source>
        <dbReference type="ARBA" id="ARBA00023242"/>
    </source>
</evidence>
<dbReference type="GO" id="GO:0046872">
    <property type="term" value="F:metal ion binding"/>
    <property type="evidence" value="ECO:0007669"/>
    <property type="project" value="UniProtKB-KW"/>
</dbReference>
<feature type="region of interest" description="Disordered" evidence="12">
    <location>
        <begin position="283"/>
        <end position="303"/>
    </location>
</feature>
<evidence type="ECO:0000256" key="6">
    <source>
        <dbReference type="ARBA" id="ARBA00023015"/>
    </source>
</evidence>
<evidence type="ECO:0000259" key="13">
    <source>
        <dbReference type="PROSITE" id="PS51507"/>
    </source>
</evidence>
<feature type="compositionally biased region" description="Basic and acidic residues" evidence="12">
    <location>
        <begin position="575"/>
        <end position="590"/>
    </location>
</feature>
<feature type="compositionally biased region" description="Polar residues" evidence="12">
    <location>
        <begin position="352"/>
        <end position="368"/>
    </location>
</feature>
<dbReference type="PANTHER" id="PTHR11447:SF16">
    <property type="entry name" value="P53 PROTEIN LONG FORM VARIANT 1"/>
    <property type="match status" value="1"/>
</dbReference>
<dbReference type="InterPro" id="IPR012346">
    <property type="entry name" value="p53/RUNT-type_TF_DNA-bd_sf"/>
</dbReference>
<gene>
    <name evidence="14" type="ORF">JTE90_026788</name>
</gene>
<evidence type="ECO:0000313" key="15">
    <source>
        <dbReference type="Proteomes" id="UP000827092"/>
    </source>
</evidence>
<feature type="domain" description="IRF tryptophan pentad repeat" evidence="13">
    <location>
        <begin position="627"/>
        <end position="729"/>
    </location>
</feature>
<dbReference type="PANTHER" id="PTHR11447">
    <property type="entry name" value="CELLULAR TUMOR ANTIGEN P53"/>
    <property type="match status" value="1"/>
</dbReference>
<feature type="binding site" evidence="11">
    <location>
        <position position="538"/>
    </location>
    <ligand>
        <name>Zn(2+)</name>
        <dbReference type="ChEBI" id="CHEBI:29105"/>
    </ligand>
</feature>
<dbReference type="Gene3D" id="1.10.10.10">
    <property type="entry name" value="Winged helix-like DNA-binding domain superfamily/Winged helix DNA-binding domain"/>
    <property type="match status" value="1"/>
</dbReference>
<dbReference type="GO" id="GO:0000978">
    <property type="term" value="F:RNA polymerase II cis-regulatory region sequence-specific DNA binding"/>
    <property type="evidence" value="ECO:0007669"/>
    <property type="project" value="TreeGrafter"/>
</dbReference>
<feature type="compositionally biased region" description="Acidic residues" evidence="12">
    <location>
        <begin position="787"/>
        <end position="796"/>
    </location>
</feature>
<keyword evidence="15" id="KW-1185">Reference proteome</keyword>
<dbReference type="SUPFAM" id="SSF49417">
    <property type="entry name" value="p53-like transcription factors"/>
    <property type="match status" value="1"/>
</dbReference>
<dbReference type="Pfam" id="PF00870">
    <property type="entry name" value="P53"/>
    <property type="match status" value="1"/>
</dbReference>
<dbReference type="GO" id="GO:0006915">
    <property type="term" value="P:apoptotic process"/>
    <property type="evidence" value="ECO:0007669"/>
    <property type="project" value="UniProtKB-KW"/>
</dbReference>
<evidence type="ECO:0000256" key="8">
    <source>
        <dbReference type="ARBA" id="ARBA00023159"/>
    </source>
</evidence>
<dbReference type="InterPro" id="IPR002117">
    <property type="entry name" value="p53_tumour_suppressor"/>
</dbReference>
<feature type="binding site" evidence="11">
    <location>
        <position position="534"/>
    </location>
    <ligand>
        <name>Zn(2+)</name>
        <dbReference type="ChEBI" id="CHEBI:29105"/>
    </ligand>
</feature>
<keyword evidence="5 11" id="KW-0862">Zinc</keyword>
<keyword evidence="7" id="KW-0238">DNA-binding</keyword>
<protein>
    <recommendedName>
        <fullName evidence="13">IRF tryptophan pentad repeat domain-containing protein</fullName>
    </recommendedName>
</protein>
<comment type="subcellular location">
    <subcellularLocation>
        <location evidence="1">Nucleus</location>
    </subcellularLocation>
</comment>
<feature type="binding site" evidence="11">
    <location>
        <position position="471"/>
    </location>
    <ligand>
        <name>Zn(2+)</name>
        <dbReference type="ChEBI" id="CHEBI:29105"/>
    </ligand>
</feature>
<feature type="compositionally biased region" description="Acidic residues" evidence="12">
    <location>
        <begin position="592"/>
        <end position="608"/>
    </location>
</feature>
<evidence type="ECO:0000256" key="11">
    <source>
        <dbReference type="PIRSR" id="PIRSR602117-1"/>
    </source>
</evidence>
<feature type="compositionally biased region" description="Basic and acidic residues" evidence="12">
    <location>
        <begin position="797"/>
        <end position="806"/>
    </location>
</feature>
<dbReference type="InterPro" id="IPR036390">
    <property type="entry name" value="WH_DNA-bd_sf"/>
</dbReference>
<evidence type="ECO:0000256" key="9">
    <source>
        <dbReference type="ARBA" id="ARBA00023163"/>
    </source>
</evidence>
<accession>A0AAV6URJ5</accession>
<reference evidence="14 15" key="1">
    <citation type="journal article" date="2022" name="Nat. Ecol. Evol.">
        <title>A masculinizing supergene underlies an exaggerated male reproductive morph in a spider.</title>
        <authorList>
            <person name="Hendrickx F."/>
            <person name="De Corte Z."/>
            <person name="Sonet G."/>
            <person name="Van Belleghem S.M."/>
            <person name="Kostlbacher S."/>
            <person name="Vangestel C."/>
        </authorList>
    </citation>
    <scope>NUCLEOTIDE SEQUENCE [LARGE SCALE GENOMIC DNA]</scope>
    <source>
        <strain evidence="14">W744_W776</strain>
    </source>
</reference>
<dbReference type="InterPro" id="IPR001346">
    <property type="entry name" value="Interferon_reg_fact_DNA-bd_dom"/>
</dbReference>
<keyword evidence="8" id="KW-0010">Activator</keyword>
<dbReference type="Gene3D" id="2.60.40.720">
    <property type="match status" value="1"/>
</dbReference>
<comment type="caution">
    <text evidence="14">The sequence shown here is derived from an EMBL/GenBank/DDBJ whole genome shotgun (WGS) entry which is preliminary data.</text>
</comment>
<keyword evidence="6" id="KW-0805">Transcription regulation</keyword>
<dbReference type="InterPro" id="IPR036388">
    <property type="entry name" value="WH-like_DNA-bd_sf"/>
</dbReference>
<dbReference type="Pfam" id="PF00605">
    <property type="entry name" value="IRF"/>
    <property type="match status" value="1"/>
</dbReference>
<evidence type="ECO:0000256" key="2">
    <source>
        <dbReference type="ARBA" id="ARBA00006167"/>
    </source>
</evidence>
<comment type="cofactor">
    <cofactor evidence="11">
        <name>Zn(2+)</name>
        <dbReference type="ChEBI" id="CHEBI:29105"/>
    </cofactor>
    <text evidence="11">Binds 1 zinc ion per subunit.</text>
</comment>
<feature type="region of interest" description="Disordered" evidence="12">
    <location>
        <begin position="575"/>
        <end position="617"/>
    </location>
</feature>
<feature type="region of interest" description="Disordered" evidence="12">
    <location>
        <begin position="738"/>
        <end position="865"/>
    </location>
</feature>
<dbReference type="GO" id="GO:0000981">
    <property type="term" value="F:DNA-binding transcription factor activity, RNA polymerase II-specific"/>
    <property type="evidence" value="ECO:0007669"/>
    <property type="project" value="TreeGrafter"/>
</dbReference>
<feature type="binding site" evidence="11">
    <location>
        <position position="474"/>
    </location>
    <ligand>
        <name>Zn(2+)</name>
        <dbReference type="ChEBI" id="CHEBI:29105"/>
    </ligand>
</feature>
<evidence type="ECO:0000256" key="1">
    <source>
        <dbReference type="ARBA" id="ARBA00004123"/>
    </source>
</evidence>
<dbReference type="PROSITE" id="PS51507">
    <property type="entry name" value="IRF_2"/>
    <property type="match status" value="1"/>
</dbReference>
<name>A0AAV6URJ5_9ARAC</name>
<evidence type="ECO:0000256" key="3">
    <source>
        <dbReference type="ARBA" id="ARBA00022703"/>
    </source>
</evidence>
<dbReference type="EMBL" id="JAFNEN010000304">
    <property type="protein sequence ID" value="KAG8186369.1"/>
    <property type="molecule type" value="Genomic_DNA"/>
</dbReference>
<evidence type="ECO:0000313" key="14">
    <source>
        <dbReference type="EMBL" id="KAG8186369.1"/>
    </source>
</evidence>
<feature type="compositionally biased region" description="Basic and acidic residues" evidence="12">
    <location>
        <begin position="342"/>
        <end position="351"/>
    </location>
</feature>
<dbReference type="Proteomes" id="UP000827092">
    <property type="component" value="Unassembled WGS sequence"/>
</dbReference>
<feature type="compositionally biased region" description="Basic and acidic residues" evidence="12">
    <location>
        <begin position="738"/>
        <end position="755"/>
    </location>
</feature>
<feature type="compositionally biased region" description="Basic and acidic residues" evidence="12">
    <location>
        <begin position="283"/>
        <end position="293"/>
    </location>
</feature>
<evidence type="ECO:0000256" key="12">
    <source>
        <dbReference type="SAM" id="MobiDB-lite"/>
    </source>
</evidence>
<feature type="region of interest" description="Disordered" evidence="12">
    <location>
        <begin position="337"/>
        <end position="368"/>
    </location>
</feature>
<keyword evidence="10" id="KW-0539">Nucleus</keyword>
<keyword evidence="3" id="KW-0053">Apoptosis</keyword>
<keyword evidence="9" id="KW-0804">Transcription</keyword>
<dbReference type="InterPro" id="IPR008967">
    <property type="entry name" value="p53-like_TF_DNA-bd_sf"/>
</dbReference>
<proteinExistence type="inferred from homology"/>
<feature type="compositionally biased region" description="Polar residues" evidence="12">
    <location>
        <begin position="765"/>
        <end position="775"/>
    </location>
</feature>
<comment type="similarity">
    <text evidence="2">Belongs to the p53 family.</text>
</comment>